<protein>
    <submittedName>
        <fullName evidence="1">Retrovirus-related Pol polyprotein from transposon</fullName>
    </submittedName>
</protein>
<comment type="caution">
    <text evidence="1">The sequence shown here is derived from an EMBL/GenBank/DDBJ whole genome shotgun (WGS) entry which is preliminary data.</text>
</comment>
<dbReference type="SUPFAM" id="SSF56672">
    <property type="entry name" value="DNA/RNA polymerases"/>
    <property type="match status" value="1"/>
</dbReference>
<dbReference type="InterPro" id="IPR053134">
    <property type="entry name" value="RNA-dir_DNA_polymerase"/>
</dbReference>
<dbReference type="AlphaFoldDB" id="A0AAW2QGL6"/>
<dbReference type="PANTHER" id="PTHR24559">
    <property type="entry name" value="TRANSPOSON TY3-I GAG-POL POLYPROTEIN"/>
    <property type="match status" value="1"/>
</dbReference>
<dbReference type="PANTHER" id="PTHR24559:SF430">
    <property type="entry name" value="RNA-DIRECTED DNA POLYMERASE"/>
    <property type="match status" value="1"/>
</dbReference>
<dbReference type="EMBL" id="JACGWJ010000015">
    <property type="protein sequence ID" value="KAL0366949.1"/>
    <property type="molecule type" value="Genomic_DNA"/>
</dbReference>
<accession>A0AAW2QGL6</accession>
<name>A0AAW2QGL6_SESRA</name>
<dbReference type="Gene3D" id="3.10.10.10">
    <property type="entry name" value="HIV Type 1 Reverse Transcriptase, subunit A, domain 1"/>
    <property type="match status" value="1"/>
</dbReference>
<dbReference type="InterPro" id="IPR043502">
    <property type="entry name" value="DNA/RNA_pol_sf"/>
</dbReference>
<proteinExistence type="predicted"/>
<reference evidence="1" key="1">
    <citation type="submission" date="2020-06" db="EMBL/GenBank/DDBJ databases">
        <authorList>
            <person name="Li T."/>
            <person name="Hu X."/>
            <person name="Zhang T."/>
            <person name="Song X."/>
            <person name="Zhang H."/>
            <person name="Dai N."/>
            <person name="Sheng W."/>
            <person name="Hou X."/>
            <person name="Wei L."/>
        </authorList>
    </citation>
    <scope>NUCLEOTIDE SEQUENCE</scope>
    <source>
        <strain evidence="1">G02</strain>
        <tissue evidence="1">Leaf</tissue>
    </source>
</reference>
<organism evidence="1">
    <name type="scientific">Sesamum radiatum</name>
    <name type="common">Black benniseed</name>
    <dbReference type="NCBI Taxonomy" id="300843"/>
    <lineage>
        <taxon>Eukaryota</taxon>
        <taxon>Viridiplantae</taxon>
        <taxon>Streptophyta</taxon>
        <taxon>Embryophyta</taxon>
        <taxon>Tracheophyta</taxon>
        <taxon>Spermatophyta</taxon>
        <taxon>Magnoliopsida</taxon>
        <taxon>eudicotyledons</taxon>
        <taxon>Gunneridae</taxon>
        <taxon>Pentapetalae</taxon>
        <taxon>asterids</taxon>
        <taxon>lamiids</taxon>
        <taxon>Lamiales</taxon>
        <taxon>Pedaliaceae</taxon>
        <taxon>Sesamum</taxon>
    </lineage>
</organism>
<sequence>MVHRLSVDPSMRPVKQKKRVFGSERSREIKEEVEKLLKINYIRPVQYPEWLTNVVPVPKANDKWRMCVDFSDLNKACPKDSYPLPRIDALIDSTSGCELMSFLDSFQGYN</sequence>
<evidence type="ECO:0000313" key="1">
    <source>
        <dbReference type="EMBL" id="KAL0366949.1"/>
    </source>
</evidence>
<gene>
    <name evidence="1" type="ORF">Sradi_3585000</name>
</gene>
<reference evidence="1" key="2">
    <citation type="journal article" date="2024" name="Plant">
        <title>Genomic evolution and insights into agronomic trait innovations of Sesamum species.</title>
        <authorList>
            <person name="Miao H."/>
            <person name="Wang L."/>
            <person name="Qu L."/>
            <person name="Liu H."/>
            <person name="Sun Y."/>
            <person name="Le M."/>
            <person name="Wang Q."/>
            <person name="Wei S."/>
            <person name="Zheng Y."/>
            <person name="Lin W."/>
            <person name="Duan Y."/>
            <person name="Cao H."/>
            <person name="Xiong S."/>
            <person name="Wang X."/>
            <person name="Wei L."/>
            <person name="Li C."/>
            <person name="Ma Q."/>
            <person name="Ju M."/>
            <person name="Zhao R."/>
            <person name="Li G."/>
            <person name="Mu C."/>
            <person name="Tian Q."/>
            <person name="Mei H."/>
            <person name="Zhang T."/>
            <person name="Gao T."/>
            <person name="Zhang H."/>
        </authorList>
    </citation>
    <scope>NUCLEOTIDE SEQUENCE</scope>
    <source>
        <strain evidence="1">G02</strain>
    </source>
</reference>